<name>A0A1C7M9G8_GRIFR</name>
<dbReference type="STRING" id="5627.A0A1C7M9G8"/>
<keyword evidence="2" id="KW-0812">Transmembrane</keyword>
<accession>A0A1C7M9G8</accession>
<dbReference type="EMBL" id="LUGG01000006">
    <property type="protein sequence ID" value="OBZ73541.1"/>
    <property type="molecule type" value="Genomic_DNA"/>
</dbReference>
<feature type="transmembrane region" description="Helical" evidence="2">
    <location>
        <begin position="72"/>
        <end position="94"/>
    </location>
</feature>
<evidence type="ECO:0000313" key="4">
    <source>
        <dbReference type="Proteomes" id="UP000092993"/>
    </source>
</evidence>
<evidence type="ECO:0000313" key="3">
    <source>
        <dbReference type="EMBL" id="OBZ73541.1"/>
    </source>
</evidence>
<reference evidence="3 4" key="1">
    <citation type="submission" date="2016-03" db="EMBL/GenBank/DDBJ databases">
        <title>Whole genome sequencing of Grifola frondosa 9006-11.</title>
        <authorList>
            <person name="Min B."/>
            <person name="Park H."/>
            <person name="Kim J.-G."/>
            <person name="Cho H."/>
            <person name="Oh Y.-L."/>
            <person name="Kong W.-S."/>
            <person name="Choi I.-G."/>
        </authorList>
    </citation>
    <scope>NUCLEOTIDE SEQUENCE [LARGE SCALE GENOMIC DNA]</scope>
    <source>
        <strain evidence="3 4">9006-11</strain>
    </source>
</reference>
<sequence>MVIVACGVGITYQFTQYFPGENVFVSAAGRWITSDCVFTLCTNVYSTVMIAYRVWKANKAIRRFGGSSLMEVLAIFVESAALYTSWTIFFFASYQSQSNLQFTAVDCWPAMSGIAFMLINVRVGLGWAQRAQDPSTVHSGIGPRTGGGGHGEHSYSMRPLAVNITRVVDQEDDFSPHQKKMGPGVSGEADSV</sequence>
<feature type="transmembrane region" description="Helical" evidence="2">
    <location>
        <begin position="100"/>
        <end position="121"/>
    </location>
</feature>
<keyword evidence="2" id="KW-1133">Transmembrane helix</keyword>
<feature type="region of interest" description="Disordered" evidence="1">
    <location>
        <begin position="173"/>
        <end position="192"/>
    </location>
</feature>
<dbReference type="AlphaFoldDB" id="A0A1C7M9G8"/>
<proteinExistence type="predicted"/>
<organism evidence="3 4">
    <name type="scientific">Grifola frondosa</name>
    <name type="common">Maitake</name>
    <name type="synonym">Polyporus frondosus</name>
    <dbReference type="NCBI Taxonomy" id="5627"/>
    <lineage>
        <taxon>Eukaryota</taxon>
        <taxon>Fungi</taxon>
        <taxon>Dikarya</taxon>
        <taxon>Basidiomycota</taxon>
        <taxon>Agaricomycotina</taxon>
        <taxon>Agaricomycetes</taxon>
        <taxon>Polyporales</taxon>
        <taxon>Grifolaceae</taxon>
        <taxon>Grifola</taxon>
    </lineage>
</organism>
<dbReference type="Proteomes" id="UP000092993">
    <property type="component" value="Unassembled WGS sequence"/>
</dbReference>
<comment type="caution">
    <text evidence="3">The sequence shown here is derived from an EMBL/GenBank/DDBJ whole genome shotgun (WGS) entry which is preliminary data.</text>
</comment>
<dbReference type="OMA" id="ISSECVF"/>
<dbReference type="OrthoDB" id="3346544at2759"/>
<protein>
    <submittedName>
        <fullName evidence="3">Uncharacterized protein</fullName>
    </submittedName>
</protein>
<evidence type="ECO:0000256" key="2">
    <source>
        <dbReference type="SAM" id="Phobius"/>
    </source>
</evidence>
<evidence type="ECO:0000256" key="1">
    <source>
        <dbReference type="SAM" id="MobiDB-lite"/>
    </source>
</evidence>
<feature type="region of interest" description="Disordered" evidence="1">
    <location>
        <begin position="133"/>
        <end position="152"/>
    </location>
</feature>
<keyword evidence="2" id="KW-0472">Membrane</keyword>
<gene>
    <name evidence="3" type="ORF">A0H81_05882</name>
</gene>
<keyword evidence="4" id="KW-1185">Reference proteome</keyword>